<dbReference type="EMBL" id="JBBPEH010000007">
    <property type="protein sequence ID" value="KAK7536441.1"/>
    <property type="molecule type" value="Genomic_DNA"/>
</dbReference>
<dbReference type="Pfam" id="PF16862">
    <property type="entry name" value="Glyco_hydro_79C"/>
    <property type="match status" value="1"/>
</dbReference>
<reference evidence="4 5" key="1">
    <citation type="submission" date="2024-04" db="EMBL/GenBank/DDBJ databases">
        <title>Phyllosticta paracitricarpa is synonymous to the EU quarantine fungus P. citricarpa based on phylogenomic analyses.</title>
        <authorList>
            <consortium name="Lawrence Berkeley National Laboratory"/>
            <person name="Van ingen-buijs V.A."/>
            <person name="Van westerhoven A.C."/>
            <person name="Haridas S."/>
            <person name="Skiadas P."/>
            <person name="Martin F."/>
            <person name="Groenewald J.Z."/>
            <person name="Crous P.W."/>
            <person name="Seidl M.F."/>
        </authorList>
    </citation>
    <scope>NUCLEOTIDE SEQUENCE [LARGE SCALE GENOMIC DNA]</scope>
    <source>
        <strain evidence="4 5">CPC 17464</strain>
    </source>
</reference>
<dbReference type="PANTHER" id="PTHR36183">
    <property type="entry name" value="BETA-GLUCURONIDASE"/>
    <property type="match status" value="1"/>
</dbReference>
<feature type="domain" description="Beta-glucuronidase C-terminal" evidence="3">
    <location>
        <begin position="423"/>
        <end position="526"/>
    </location>
</feature>
<dbReference type="InterPro" id="IPR052974">
    <property type="entry name" value="GH79_Enzymes"/>
</dbReference>
<evidence type="ECO:0000259" key="3">
    <source>
        <dbReference type="Pfam" id="PF16862"/>
    </source>
</evidence>
<keyword evidence="2" id="KW-0732">Signal</keyword>
<feature type="signal peptide" evidence="2">
    <location>
        <begin position="1"/>
        <end position="21"/>
    </location>
</feature>
<proteinExistence type="predicted"/>
<dbReference type="PANTHER" id="PTHR36183:SF2">
    <property type="entry name" value="BETA-GLUCURONIDASE C-TERMINAL DOMAIN-CONTAINING PROTEIN"/>
    <property type="match status" value="1"/>
</dbReference>
<dbReference type="InterPro" id="IPR017853">
    <property type="entry name" value="GH"/>
</dbReference>
<evidence type="ECO:0000313" key="5">
    <source>
        <dbReference type="Proteomes" id="UP001360953"/>
    </source>
</evidence>
<dbReference type="RefSeq" id="XP_066654857.1">
    <property type="nucleotide sequence ID" value="XM_066796075.1"/>
</dbReference>
<dbReference type="GeneID" id="92028981"/>
<feature type="chain" id="PRO_5045127870" description="Beta-glucuronidase C-terminal domain-containing protein" evidence="2">
    <location>
        <begin position="22"/>
        <end position="622"/>
    </location>
</feature>
<sequence length="622" mass="65215">MRSNSRAVILLPALLAGAANAANPSFSLVASASQASGIAQVMAPEFAGFGIEPSNLFSYTGAATANEFSVNLMQNLASYSGKPGHIRLGGNTQDYFLYKADMNDWKVATNPNSKGQGAIASDADIVGPRFFQAVSRFPKGTPITLGLNLAYNLDDYLDQISLMASAALNNLSNVDLVSFEIGNEPDLYAQNGFRTGAWSGTTYVNEWKTRAQAVWERVLQPAGGWTPQSFEGPCTASTIGTTFEVNQLVSDGVQQKVTGASDDFLASWNQHDYLYFIDVSTTPLTLDWVMNLDNTVSQFTYWKNQIKIALDKGIPYNLREMQSVGPTGAHGVSDTLGAGIWGLNFFLYAASLNVSSVQMHMTDNSYAAPWQPITRKGLGPNVRPVYYAYAAVAQLIGAGNGTTRIAPVSASSLDSAYSPYVRAYAGYANGQLSSLTVINNKMANSSVANKGSVTFTANFPNAKGKTLYLSYLTGPGAESTSNTTFNGISYETSGNGQPTKVSDAQTVTIDGNGKATFTVRDTEAVIANVGFQLGSKSASAAADSQTPNTSSGGRSGEPSTTSAMIAATATGLALTMTGGAAEPTAKVTSAAVAMVAKGWVSRRALGASAMALCAAVACLAGW</sequence>
<dbReference type="SUPFAM" id="SSF51445">
    <property type="entry name" value="(Trans)glycosidases"/>
    <property type="match status" value="1"/>
</dbReference>
<evidence type="ECO:0000256" key="1">
    <source>
        <dbReference type="SAM" id="MobiDB-lite"/>
    </source>
</evidence>
<organism evidence="4 5">
    <name type="scientific">Phyllosticta citribraziliensis</name>
    <dbReference type="NCBI Taxonomy" id="989973"/>
    <lineage>
        <taxon>Eukaryota</taxon>
        <taxon>Fungi</taxon>
        <taxon>Dikarya</taxon>
        <taxon>Ascomycota</taxon>
        <taxon>Pezizomycotina</taxon>
        <taxon>Dothideomycetes</taxon>
        <taxon>Dothideomycetes incertae sedis</taxon>
        <taxon>Botryosphaeriales</taxon>
        <taxon>Phyllostictaceae</taxon>
        <taxon>Phyllosticta</taxon>
    </lineage>
</organism>
<keyword evidence="5" id="KW-1185">Reference proteome</keyword>
<gene>
    <name evidence="4" type="ORF">J3D65DRAFT_418575</name>
</gene>
<name>A0ABR1LML9_9PEZI</name>
<feature type="region of interest" description="Disordered" evidence="1">
    <location>
        <begin position="538"/>
        <end position="560"/>
    </location>
</feature>
<feature type="compositionally biased region" description="Polar residues" evidence="1">
    <location>
        <begin position="538"/>
        <end position="552"/>
    </location>
</feature>
<comment type="caution">
    <text evidence="4">The sequence shown here is derived from an EMBL/GenBank/DDBJ whole genome shotgun (WGS) entry which is preliminary data.</text>
</comment>
<dbReference type="Proteomes" id="UP001360953">
    <property type="component" value="Unassembled WGS sequence"/>
</dbReference>
<protein>
    <recommendedName>
        <fullName evidence="3">Beta-glucuronidase C-terminal domain-containing protein</fullName>
    </recommendedName>
</protein>
<accession>A0ABR1LML9</accession>
<dbReference type="InterPro" id="IPR031728">
    <property type="entry name" value="GlcAase_C"/>
</dbReference>
<dbReference type="Gene3D" id="3.20.20.80">
    <property type="entry name" value="Glycosidases"/>
    <property type="match status" value="1"/>
</dbReference>
<evidence type="ECO:0000313" key="4">
    <source>
        <dbReference type="EMBL" id="KAK7536441.1"/>
    </source>
</evidence>
<evidence type="ECO:0000256" key="2">
    <source>
        <dbReference type="SAM" id="SignalP"/>
    </source>
</evidence>